<dbReference type="PANTHER" id="PTHR30579:SF2">
    <property type="entry name" value="HTH-TYPE TRANSCRIPTIONAL REGULATOR ARGP"/>
    <property type="match status" value="1"/>
</dbReference>
<dbReference type="InterPro" id="IPR017685">
    <property type="entry name" value="ArgP"/>
</dbReference>
<dbReference type="Pfam" id="PF03466">
    <property type="entry name" value="LysR_substrate"/>
    <property type="match status" value="1"/>
</dbReference>
<dbReference type="InterPro" id="IPR000847">
    <property type="entry name" value="LysR_HTH_N"/>
</dbReference>
<evidence type="ECO:0000256" key="2">
    <source>
        <dbReference type="ARBA" id="ARBA00023015"/>
    </source>
</evidence>
<dbReference type="NCBIfam" id="NF002964">
    <property type="entry name" value="PRK03635.1"/>
    <property type="match status" value="1"/>
</dbReference>
<protein>
    <submittedName>
        <fullName evidence="7">Transcriptional regulator ArgP, LysR family</fullName>
    </submittedName>
</protein>
<dbReference type="InterPro" id="IPR005119">
    <property type="entry name" value="LysR_subst-bd"/>
</dbReference>
<evidence type="ECO:0000256" key="4">
    <source>
        <dbReference type="ARBA" id="ARBA00023159"/>
    </source>
</evidence>
<evidence type="ECO:0000256" key="5">
    <source>
        <dbReference type="ARBA" id="ARBA00023163"/>
    </source>
</evidence>
<keyword evidence="3" id="KW-0238">DNA-binding</keyword>
<dbReference type="NCBIfam" id="NF009888">
    <property type="entry name" value="PRK13348.1"/>
    <property type="match status" value="1"/>
</dbReference>
<sequence>MATVQPAQALTLAAIMTEGTFDAAAQRLRLTPSAVSQRVRALEMAVGRPVLQRVRPVELTPAGEAVVRFARQLELLSRDLSDQLEPKSDGSTPRITLVLNSDSLHTWALRGLSRVAEHVQLTILREDQDHSLDLVRRGSAHGAVTATATPVPGCTSRPLGVMRYRPVCTPTFADRWFPDGVTGTALAAAPVVVYDEKDDLQDRYLRRRRRTALHPPRHYVPATHEFGRAVQLGLGWGMLPELQLAQLEPGTLIPMTPSAHLDVPLYWQQWRLTTAALDHVAAAIIDAAHALQR</sequence>
<dbReference type="EMBL" id="CADCUO010000196">
    <property type="protein sequence ID" value="CAA9411810.1"/>
    <property type="molecule type" value="Genomic_DNA"/>
</dbReference>
<dbReference type="Gene3D" id="1.10.10.10">
    <property type="entry name" value="Winged helix-like DNA-binding domain superfamily/Winged helix DNA-binding domain"/>
    <property type="match status" value="1"/>
</dbReference>
<keyword evidence="4" id="KW-0010">Activator</keyword>
<dbReference type="SUPFAM" id="SSF53850">
    <property type="entry name" value="Periplasmic binding protein-like II"/>
    <property type="match status" value="1"/>
</dbReference>
<evidence type="ECO:0000313" key="7">
    <source>
        <dbReference type="EMBL" id="CAA9411810.1"/>
    </source>
</evidence>
<dbReference type="AlphaFoldDB" id="A0A6J4PC37"/>
<dbReference type="InterPro" id="IPR050176">
    <property type="entry name" value="LTTR"/>
</dbReference>
<evidence type="ECO:0000256" key="3">
    <source>
        <dbReference type="ARBA" id="ARBA00023125"/>
    </source>
</evidence>
<keyword evidence="2" id="KW-0805">Transcription regulation</keyword>
<organism evidence="7">
    <name type="scientific">uncultured Propionibacteriaceae bacterium</name>
    <dbReference type="NCBI Taxonomy" id="257457"/>
    <lineage>
        <taxon>Bacteria</taxon>
        <taxon>Bacillati</taxon>
        <taxon>Actinomycetota</taxon>
        <taxon>Actinomycetes</taxon>
        <taxon>Propionibacteriales</taxon>
        <taxon>Propionibacteriaceae</taxon>
        <taxon>environmental samples</taxon>
    </lineage>
</organism>
<dbReference type="GO" id="GO:0003700">
    <property type="term" value="F:DNA-binding transcription factor activity"/>
    <property type="evidence" value="ECO:0007669"/>
    <property type="project" value="InterPro"/>
</dbReference>
<dbReference type="InterPro" id="IPR036390">
    <property type="entry name" value="WH_DNA-bd_sf"/>
</dbReference>
<accession>A0A6J4PC37</accession>
<dbReference type="InterPro" id="IPR036388">
    <property type="entry name" value="WH-like_DNA-bd_sf"/>
</dbReference>
<reference evidence="7" key="1">
    <citation type="submission" date="2020-02" db="EMBL/GenBank/DDBJ databases">
        <authorList>
            <person name="Meier V. D."/>
        </authorList>
    </citation>
    <scope>NUCLEOTIDE SEQUENCE</scope>
    <source>
        <strain evidence="7">AVDCRST_MAG75</strain>
    </source>
</reference>
<dbReference type="SUPFAM" id="SSF46785">
    <property type="entry name" value="Winged helix' DNA-binding domain"/>
    <property type="match status" value="1"/>
</dbReference>
<dbReference type="Gene3D" id="3.40.190.290">
    <property type="match status" value="1"/>
</dbReference>
<gene>
    <name evidence="7" type="ORF">AVDCRST_MAG75-2802</name>
</gene>
<dbReference type="PROSITE" id="PS50931">
    <property type="entry name" value="HTH_LYSR"/>
    <property type="match status" value="1"/>
</dbReference>
<keyword evidence="5" id="KW-0804">Transcription</keyword>
<comment type="similarity">
    <text evidence="1">Belongs to the LysR transcriptional regulatory family.</text>
</comment>
<feature type="domain" description="HTH lysR-type" evidence="6">
    <location>
        <begin position="11"/>
        <end position="60"/>
    </location>
</feature>
<evidence type="ECO:0000256" key="1">
    <source>
        <dbReference type="ARBA" id="ARBA00009437"/>
    </source>
</evidence>
<name>A0A6J4PC37_9ACTN</name>
<dbReference type="GO" id="GO:0003677">
    <property type="term" value="F:DNA binding"/>
    <property type="evidence" value="ECO:0007669"/>
    <property type="project" value="UniProtKB-KW"/>
</dbReference>
<dbReference type="Pfam" id="PF00126">
    <property type="entry name" value="HTH_1"/>
    <property type="match status" value="1"/>
</dbReference>
<dbReference type="NCBIfam" id="TIGR03298">
    <property type="entry name" value="argP"/>
    <property type="match status" value="1"/>
</dbReference>
<evidence type="ECO:0000259" key="6">
    <source>
        <dbReference type="PROSITE" id="PS50931"/>
    </source>
</evidence>
<proteinExistence type="inferred from homology"/>
<dbReference type="PANTHER" id="PTHR30579">
    <property type="entry name" value="TRANSCRIPTIONAL REGULATOR"/>
    <property type="match status" value="1"/>
</dbReference>